<feature type="signal peptide" evidence="2">
    <location>
        <begin position="1"/>
        <end position="24"/>
    </location>
</feature>
<name>A0ABP9USS8_9BACT</name>
<organism evidence="3 4">
    <name type="scientific">Haloferula sargassicola</name>
    <dbReference type="NCBI Taxonomy" id="490096"/>
    <lineage>
        <taxon>Bacteria</taxon>
        <taxon>Pseudomonadati</taxon>
        <taxon>Verrucomicrobiota</taxon>
        <taxon>Verrucomicrobiia</taxon>
        <taxon>Verrucomicrobiales</taxon>
        <taxon>Verrucomicrobiaceae</taxon>
        <taxon>Haloferula</taxon>
    </lineage>
</organism>
<protein>
    <recommendedName>
        <fullName evidence="5">Alpha-L-rhamnosidase six-hairpin glycosidase domain-containing protein</fullName>
    </recommendedName>
</protein>
<keyword evidence="4" id="KW-1185">Reference proteome</keyword>
<reference evidence="3 4" key="1">
    <citation type="submission" date="2024-02" db="EMBL/GenBank/DDBJ databases">
        <title>Haloferula sargassicola NBRC 104335.</title>
        <authorList>
            <person name="Ichikawa N."/>
            <person name="Katano-Makiyama Y."/>
            <person name="Hidaka K."/>
        </authorList>
    </citation>
    <scope>NUCLEOTIDE SEQUENCE [LARGE SCALE GENOMIC DNA]</scope>
    <source>
        <strain evidence="3 4">NBRC 104335</strain>
    </source>
</reference>
<sequence length="1155" mass="125132">MFQFHRSRLVFLLVSLVEVATASAAELLFKDDFSAHGTSSTDLNLNLPPENGDPHPSDRVRQGGPLGTWRWTKTGGGNDSQIGNGSTDAGQEGAPSYPDYLLLAYSGAATLQLPLNESLAAGKPLTIRMRLGTALPPGYTDDSWWLAVRLGDAGSYYPVVGGAADFAFLYRINKAIQMFATGSAGVEYPAMGSADFALVLSDESGVGSAFSGYGSRISIYNGGRLVDTFQTEQLTEEYLNLSVQNAFASVDELAIERGVPEDLSPALRLVDAEIEPGDGTARLTWKSRPGASYRIYTSDTLGAWAPIGQEVEAADETASATVEFPGDPKRFFIVADAEMVFPLVFNGEAVVHDPEEKTVVMSDANGALMIRLNYAEGCALDRVQVNGRETLADGGVRTGIRAGGDLVTSRDLDALPTVAVTGDEVTVSGIRLDAGGVAAEETWSFRPEADRIVWEVQRNYESGGTIEDTLFPAWDFKNRYVWTAGLLDTGGVAWSRYIGAGTTYGAHASAVSFWRDDDAFLIESEPGSGAHAAARFSHLPSGSYSLVQSATPVPLAPKHFLRRYIQGTDLWAPFDQEAGRISTRLELRAVPERELRDRGDFQGVDGKVVGDVLDTMGRYGVIDRELTGGNGWLTGYICLHEPFFGMIALAMGSEDYTANVAASLDSWRRLAVQPDGRVLPRWKVDQGDNIVPGTYTADGFYEVGWGYLLDSQPDFVANVSEVFDLTGDLAWLAQQKVACEGALDWLLARDADDDGLVEMINGTHLDGKSSDWIDIVWAAGENAFVNAMLYHALVLWSEREEILGDPDRAAFYREKAARLRASFIKEIDDGGFWDPAKGWFAYWRNTTDGQVHGDNLVTPVNFAAVAYGLATPEQAEHALTAIEDRTSAEDLFHWPLCVEPFAADEGGGGAFPTYENGDIFLSWGELGIRSFARTRPEIALKYVRRLLDQYRNDGLSHQRYARVSQAGLGDDILAGNCLTIVGLYRDLLGVRPQWNRLMLDPHLPPGLEGSVLRYRLRGIDYRLSLGTVESTVEGDGFSATAATPFAVSPGAGDVKWYAGTGGAVSLAIGRTSGETVGLRVTEWPREGDGERRWEVDHSRPGGAVEQTLHGLVPGRAYQLEIDGAAGADHLADDQGEIHVVVPTGKHELRLVPAGS</sequence>
<evidence type="ECO:0000256" key="1">
    <source>
        <dbReference type="SAM" id="MobiDB-lite"/>
    </source>
</evidence>
<dbReference type="RefSeq" id="WP_353568689.1">
    <property type="nucleotide sequence ID" value="NZ_BAABRI010000029.1"/>
</dbReference>
<comment type="caution">
    <text evidence="3">The sequence shown here is derived from an EMBL/GenBank/DDBJ whole genome shotgun (WGS) entry which is preliminary data.</text>
</comment>
<evidence type="ECO:0000313" key="3">
    <source>
        <dbReference type="EMBL" id="GAA5484586.1"/>
    </source>
</evidence>
<dbReference type="Gene3D" id="1.50.10.10">
    <property type="match status" value="1"/>
</dbReference>
<dbReference type="InterPro" id="IPR008928">
    <property type="entry name" value="6-hairpin_glycosidase_sf"/>
</dbReference>
<feature type="compositionally biased region" description="Basic and acidic residues" evidence="1">
    <location>
        <begin position="52"/>
        <end position="61"/>
    </location>
</feature>
<evidence type="ECO:0000313" key="4">
    <source>
        <dbReference type="Proteomes" id="UP001476282"/>
    </source>
</evidence>
<feature type="region of interest" description="Disordered" evidence="1">
    <location>
        <begin position="39"/>
        <end position="91"/>
    </location>
</feature>
<accession>A0ABP9USS8</accession>
<feature type="compositionally biased region" description="Polar residues" evidence="1">
    <location>
        <begin position="79"/>
        <end position="89"/>
    </location>
</feature>
<feature type="chain" id="PRO_5046415162" description="Alpha-L-rhamnosidase six-hairpin glycosidase domain-containing protein" evidence="2">
    <location>
        <begin position="25"/>
        <end position="1155"/>
    </location>
</feature>
<dbReference type="InterPro" id="IPR012341">
    <property type="entry name" value="6hp_glycosidase-like_sf"/>
</dbReference>
<gene>
    <name evidence="3" type="ORF">Hsar01_03830</name>
</gene>
<evidence type="ECO:0008006" key="5">
    <source>
        <dbReference type="Google" id="ProtNLM"/>
    </source>
</evidence>
<dbReference type="PANTHER" id="PTHR34987:SF6">
    <property type="entry name" value="ALPHA-L-RHAMNOSIDASE SIX-HAIRPIN GLYCOSIDASE DOMAIN-CONTAINING PROTEIN"/>
    <property type="match status" value="1"/>
</dbReference>
<dbReference type="SUPFAM" id="SSF48208">
    <property type="entry name" value="Six-hairpin glycosidases"/>
    <property type="match status" value="1"/>
</dbReference>
<evidence type="ECO:0000256" key="2">
    <source>
        <dbReference type="SAM" id="SignalP"/>
    </source>
</evidence>
<dbReference type="PANTHER" id="PTHR34987">
    <property type="entry name" value="C, PUTATIVE (AFU_ORTHOLOGUE AFUA_3G02880)-RELATED"/>
    <property type="match status" value="1"/>
</dbReference>
<proteinExistence type="predicted"/>
<keyword evidence="2" id="KW-0732">Signal</keyword>
<dbReference type="Proteomes" id="UP001476282">
    <property type="component" value="Unassembled WGS sequence"/>
</dbReference>
<dbReference type="EMBL" id="BAABRI010000029">
    <property type="protein sequence ID" value="GAA5484586.1"/>
    <property type="molecule type" value="Genomic_DNA"/>
</dbReference>